<keyword evidence="1" id="KW-0472">Membrane</keyword>
<dbReference type="AlphaFoldDB" id="A0A4R7FP30"/>
<evidence type="ECO:0000313" key="2">
    <source>
        <dbReference type="EMBL" id="TDS79480.1"/>
    </source>
</evidence>
<keyword evidence="1" id="KW-0812">Transmembrane</keyword>
<reference evidence="2 3" key="1">
    <citation type="submission" date="2019-03" db="EMBL/GenBank/DDBJ databases">
        <title>Genomic Encyclopedia of Archaeal and Bacterial Type Strains, Phase II (KMG-II): from individual species to whole genera.</title>
        <authorList>
            <person name="Goeker M."/>
        </authorList>
    </citation>
    <scope>NUCLEOTIDE SEQUENCE [LARGE SCALE GENOMIC DNA]</scope>
    <source>
        <strain evidence="2 3">DSM 24782</strain>
    </source>
</reference>
<organism evidence="2 3">
    <name type="scientific">Amnibacterium kyonggiense</name>
    <dbReference type="NCBI Taxonomy" id="595671"/>
    <lineage>
        <taxon>Bacteria</taxon>
        <taxon>Bacillati</taxon>
        <taxon>Actinomycetota</taxon>
        <taxon>Actinomycetes</taxon>
        <taxon>Micrococcales</taxon>
        <taxon>Microbacteriaceae</taxon>
        <taxon>Amnibacterium</taxon>
    </lineage>
</organism>
<proteinExistence type="predicted"/>
<protein>
    <submittedName>
        <fullName evidence="2">Uncharacterized protein</fullName>
    </submittedName>
</protein>
<dbReference type="EMBL" id="SOAM01000001">
    <property type="protein sequence ID" value="TDS79480.1"/>
    <property type="molecule type" value="Genomic_DNA"/>
</dbReference>
<feature type="transmembrane region" description="Helical" evidence="1">
    <location>
        <begin position="6"/>
        <end position="27"/>
    </location>
</feature>
<gene>
    <name evidence="2" type="ORF">CLV52_0009</name>
</gene>
<keyword evidence="1" id="KW-1133">Transmembrane helix</keyword>
<evidence type="ECO:0000256" key="1">
    <source>
        <dbReference type="SAM" id="Phobius"/>
    </source>
</evidence>
<comment type="caution">
    <text evidence="2">The sequence shown here is derived from an EMBL/GenBank/DDBJ whole genome shotgun (WGS) entry which is preliminary data.</text>
</comment>
<keyword evidence="3" id="KW-1185">Reference proteome</keyword>
<feature type="transmembrane region" description="Helical" evidence="1">
    <location>
        <begin position="39"/>
        <end position="59"/>
    </location>
</feature>
<dbReference type="Proteomes" id="UP000295344">
    <property type="component" value="Unassembled WGS sequence"/>
</dbReference>
<dbReference type="RefSeq" id="WP_133763703.1">
    <property type="nucleotide sequence ID" value="NZ_BAAARP010000001.1"/>
</dbReference>
<evidence type="ECO:0000313" key="3">
    <source>
        <dbReference type="Proteomes" id="UP000295344"/>
    </source>
</evidence>
<name>A0A4R7FP30_9MICO</name>
<sequence>MDITPVTVVQLGCVVVAVVGLMALVLAMIRFEQRRPGAVAVLLLGSALVLTSAGVVAWAA</sequence>
<accession>A0A4R7FP30</accession>